<dbReference type="Pfam" id="PF00196">
    <property type="entry name" value="GerE"/>
    <property type="match status" value="1"/>
</dbReference>
<gene>
    <name evidence="6" type="primary">uhpA_2</name>
    <name evidence="6" type="ORF">ERS852511_04743</name>
    <name evidence="7" type="ORF">KQP59_23475</name>
</gene>
<evidence type="ECO:0000259" key="4">
    <source>
        <dbReference type="PROSITE" id="PS50043"/>
    </source>
</evidence>
<dbReference type="InterPro" id="IPR000792">
    <property type="entry name" value="Tscrpt_reg_LuxR_C"/>
</dbReference>
<proteinExistence type="predicted"/>
<keyword evidence="3" id="KW-0804">Transcription</keyword>
<dbReference type="PROSITE" id="PS50043">
    <property type="entry name" value="HTH_LUXR_2"/>
    <property type="match status" value="1"/>
</dbReference>
<sequence>MREIKLTDITREELWAKQRLSFTDIDYAVWERNKSMLHQFSKMNRNCTFVVDVYKCRYAYASPNFVDLLGYDAHKIATLERQGDYLESRIHPDDREQLLILQIKLSQFIYSLPPEQRNDYSNIYSFRVLNARQQYVRVVSRHQVLEQTIDGKAWLVIGNMDISPDQQEAETVDCTVLNLKNGEMFSPSPSLQTFSPLTKREAEILRLIQKGLLSKEIADRLCVSIHTVNIHRQNLLRKLGVQNSIEAIRIGYETGILS</sequence>
<evidence type="ECO:0000259" key="5">
    <source>
        <dbReference type="PROSITE" id="PS50112"/>
    </source>
</evidence>
<keyword evidence="2" id="KW-0238">DNA-binding</keyword>
<dbReference type="Gene3D" id="3.30.450.20">
    <property type="entry name" value="PAS domain"/>
    <property type="match status" value="1"/>
</dbReference>
<dbReference type="InterPro" id="IPR000014">
    <property type="entry name" value="PAS"/>
</dbReference>
<evidence type="ECO:0000256" key="3">
    <source>
        <dbReference type="ARBA" id="ARBA00023163"/>
    </source>
</evidence>
<evidence type="ECO:0000313" key="8">
    <source>
        <dbReference type="Proteomes" id="UP000095576"/>
    </source>
</evidence>
<dbReference type="Proteomes" id="UP001156216">
    <property type="component" value="Chromosome"/>
</dbReference>
<dbReference type="Proteomes" id="UP000095576">
    <property type="component" value="Unassembled WGS sequence"/>
</dbReference>
<feature type="domain" description="PAS" evidence="5">
    <location>
        <begin position="49"/>
        <end position="98"/>
    </location>
</feature>
<dbReference type="CDD" id="cd06170">
    <property type="entry name" value="LuxR_C_like"/>
    <property type="match status" value="1"/>
</dbReference>
<reference evidence="6 8" key="1">
    <citation type="submission" date="2015-09" db="EMBL/GenBank/DDBJ databases">
        <authorList>
            <consortium name="Pathogen Informatics"/>
        </authorList>
    </citation>
    <scope>NUCLEOTIDE SEQUENCE [LARGE SCALE GENOMIC DNA]</scope>
    <source>
        <strain evidence="6 8">2789STDY5834899</strain>
    </source>
</reference>
<accession>A0A174UFN6</accession>
<organism evidence="6 8">
    <name type="scientific">Bacteroides thetaiotaomicron</name>
    <dbReference type="NCBI Taxonomy" id="818"/>
    <lineage>
        <taxon>Bacteria</taxon>
        <taxon>Pseudomonadati</taxon>
        <taxon>Bacteroidota</taxon>
        <taxon>Bacteroidia</taxon>
        <taxon>Bacteroidales</taxon>
        <taxon>Bacteroidaceae</taxon>
        <taxon>Bacteroides</taxon>
    </lineage>
</organism>
<dbReference type="InterPro" id="IPR036388">
    <property type="entry name" value="WH-like_DNA-bd_sf"/>
</dbReference>
<evidence type="ECO:0000313" key="7">
    <source>
        <dbReference type="EMBL" id="UYU71186.1"/>
    </source>
</evidence>
<dbReference type="EMBL" id="CP083681">
    <property type="protein sequence ID" value="UYU71186.1"/>
    <property type="molecule type" value="Genomic_DNA"/>
</dbReference>
<dbReference type="GO" id="GO:0003677">
    <property type="term" value="F:DNA binding"/>
    <property type="evidence" value="ECO:0007669"/>
    <property type="project" value="UniProtKB-KW"/>
</dbReference>
<keyword evidence="1" id="KW-0805">Transcription regulation</keyword>
<dbReference type="SMART" id="SM00421">
    <property type="entry name" value="HTH_LUXR"/>
    <property type="match status" value="1"/>
</dbReference>
<evidence type="ECO:0000256" key="1">
    <source>
        <dbReference type="ARBA" id="ARBA00023015"/>
    </source>
</evidence>
<dbReference type="GO" id="GO:0006355">
    <property type="term" value="P:regulation of DNA-templated transcription"/>
    <property type="evidence" value="ECO:0007669"/>
    <property type="project" value="InterPro"/>
</dbReference>
<dbReference type="EMBL" id="CZAP01000030">
    <property type="protein sequence ID" value="CUQ20136.1"/>
    <property type="molecule type" value="Genomic_DNA"/>
</dbReference>
<feature type="domain" description="HTH luxR-type" evidence="4">
    <location>
        <begin position="190"/>
        <end position="255"/>
    </location>
</feature>
<protein>
    <submittedName>
        <fullName evidence="7">LuxR C-terminal-related transcriptional regulator</fullName>
    </submittedName>
    <submittedName>
        <fullName evidence="6">LuxR family transcriptional regulator</fullName>
    </submittedName>
</protein>
<dbReference type="PROSITE" id="PS50112">
    <property type="entry name" value="PAS"/>
    <property type="match status" value="1"/>
</dbReference>
<dbReference type="SUPFAM" id="SSF46894">
    <property type="entry name" value="C-terminal effector domain of the bipartite response regulators"/>
    <property type="match status" value="1"/>
</dbReference>
<dbReference type="AlphaFoldDB" id="A0A174UFN6"/>
<reference evidence="7" key="2">
    <citation type="submission" date="2021-06" db="EMBL/GenBank/DDBJ databases">
        <title>Interrogation of the integrated mobile genetic elements in gut-associated Bacteroides with a consensus prediction approach.</title>
        <authorList>
            <person name="Campbell D.E."/>
            <person name="Leigh J.R."/>
            <person name="Kim T."/>
            <person name="England W."/>
            <person name="Whitaker R.J."/>
            <person name="Degnan P.H."/>
        </authorList>
    </citation>
    <scope>NUCLEOTIDE SEQUENCE</scope>
    <source>
        <strain evidence="7">VPI-BTDOT2</strain>
    </source>
</reference>
<dbReference type="InterPro" id="IPR016032">
    <property type="entry name" value="Sig_transdc_resp-reg_C-effctor"/>
</dbReference>
<dbReference type="RefSeq" id="WP_055301195.1">
    <property type="nucleotide sequence ID" value="NZ_CAXSXH010000006.1"/>
</dbReference>
<name>A0A174UFN6_BACT4</name>
<evidence type="ECO:0000313" key="6">
    <source>
        <dbReference type="EMBL" id="CUQ20136.1"/>
    </source>
</evidence>
<dbReference type="PROSITE" id="PS00622">
    <property type="entry name" value="HTH_LUXR_1"/>
    <property type="match status" value="1"/>
</dbReference>
<dbReference type="PANTHER" id="PTHR44688:SF16">
    <property type="entry name" value="DNA-BINDING TRANSCRIPTIONAL ACTIVATOR DEVR_DOSR"/>
    <property type="match status" value="1"/>
</dbReference>
<dbReference type="PRINTS" id="PR00038">
    <property type="entry name" value="HTHLUXR"/>
</dbReference>
<dbReference type="PANTHER" id="PTHR44688">
    <property type="entry name" value="DNA-BINDING TRANSCRIPTIONAL ACTIVATOR DEVR_DOSR"/>
    <property type="match status" value="1"/>
</dbReference>
<evidence type="ECO:0000256" key="2">
    <source>
        <dbReference type="ARBA" id="ARBA00023125"/>
    </source>
</evidence>
<dbReference type="Gene3D" id="1.10.10.10">
    <property type="entry name" value="Winged helix-like DNA-binding domain superfamily/Winged helix DNA-binding domain"/>
    <property type="match status" value="1"/>
</dbReference>